<reference evidence="7" key="1">
    <citation type="submission" date="2023-06" db="EMBL/GenBank/DDBJ databases">
        <title>Reference genome for the Northern bat (Eptesicus nilssonii), a most northern bat species.</title>
        <authorList>
            <person name="Laine V.N."/>
            <person name="Pulliainen A.T."/>
            <person name="Lilley T.M."/>
        </authorList>
    </citation>
    <scope>NUCLEOTIDE SEQUENCE</scope>
    <source>
        <strain evidence="7">BLF_Eptnil</strain>
        <tissue evidence="7">Kidney</tissue>
    </source>
</reference>
<dbReference type="PANTHER" id="PTHR24381">
    <property type="entry name" value="ZINC FINGER PROTEIN"/>
    <property type="match status" value="1"/>
</dbReference>
<evidence type="ECO:0000256" key="3">
    <source>
        <dbReference type="ARBA" id="ARBA00022771"/>
    </source>
</evidence>
<evidence type="ECO:0000256" key="4">
    <source>
        <dbReference type="ARBA" id="ARBA00022833"/>
    </source>
</evidence>
<dbReference type="GO" id="GO:0008270">
    <property type="term" value="F:zinc ion binding"/>
    <property type="evidence" value="ECO:0007669"/>
    <property type="project" value="UniProtKB-KW"/>
</dbReference>
<feature type="domain" description="C2H2-type" evidence="6">
    <location>
        <begin position="382"/>
        <end position="409"/>
    </location>
</feature>
<gene>
    <name evidence="7" type="ORF">QTO34_012732</name>
</gene>
<dbReference type="AlphaFoldDB" id="A0AA40LD87"/>
<name>A0AA40LD87_CNENI</name>
<proteinExistence type="predicted"/>
<organism evidence="7 8">
    <name type="scientific">Cnephaeus nilssonii</name>
    <name type="common">Northern bat</name>
    <name type="synonym">Eptesicus nilssonii</name>
    <dbReference type="NCBI Taxonomy" id="3371016"/>
    <lineage>
        <taxon>Eukaryota</taxon>
        <taxon>Metazoa</taxon>
        <taxon>Chordata</taxon>
        <taxon>Craniata</taxon>
        <taxon>Vertebrata</taxon>
        <taxon>Euteleostomi</taxon>
        <taxon>Mammalia</taxon>
        <taxon>Eutheria</taxon>
        <taxon>Laurasiatheria</taxon>
        <taxon>Chiroptera</taxon>
        <taxon>Yangochiroptera</taxon>
        <taxon>Vespertilionidae</taxon>
        <taxon>Cnephaeus</taxon>
    </lineage>
</organism>
<dbReference type="PROSITE" id="PS50157">
    <property type="entry name" value="ZINC_FINGER_C2H2_2"/>
    <property type="match status" value="2"/>
</dbReference>
<keyword evidence="8" id="KW-1185">Reference proteome</keyword>
<dbReference type="GO" id="GO:0005634">
    <property type="term" value="C:nucleus"/>
    <property type="evidence" value="ECO:0007669"/>
    <property type="project" value="TreeGrafter"/>
</dbReference>
<keyword evidence="2" id="KW-0677">Repeat</keyword>
<dbReference type="GO" id="GO:0000981">
    <property type="term" value="F:DNA-binding transcription factor activity, RNA polymerase II-specific"/>
    <property type="evidence" value="ECO:0007669"/>
    <property type="project" value="TreeGrafter"/>
</dbReference>
<dbReference type="PANTHER" id="PTHR24381:SF304">
    <property type="entry name" value="ZINC FINGER PROTEIN 587B"/>
    <property type="match status" value="1"/>
</dbReference>
<dbReference type="SMART" id="SM00355">
    <property type="entry name" value="ZnF_C2H2"/>
    <property type="match status" value="1"/>
</dbReference>
<dbReference type="EMBL" id="JAULJE010000025">
    <property type="protein sequence ID" value="KAK1327824.1"/>
    <property type="molecule type" value="Genomic_DNA"/>
</dbReference>
<dbReference type="PROSITE" id="PS00028">
    <property type="entry name" value="ZINC_FINGER_C2H2_1"/>
    <property type="match status" value="1"/>
</dbReference>
<evidence type="ECO:0000259" key="6">
    <source>
        <dbReference type="PROSITE" id="PS50157"/>
    </source>
</evidence>
<keyword evidence="4" id="KW-0862">Zinc</keyword>
<evidence type="ECO:0000313" key="8">
    <source>
        <dbReference type="Proteomes" id="UP001177744"/>
    </source>
</evidence>
<dbReference type="SUPFAM" id="SSF57667">
    <property type="entry name" value="beta-beta-alpha zinc fingers"/>
    <property type="match status" value="2"/>
</dbReference>
<evidence type="ECO:0000256" key="5">
    <source>
        <dbReference type="PROSITE-ProRule" id="PRU00042"/>
    </source>
</evidence>
<protein>
    <recommendedName>
        <fullName evidence="6">C2H2-type domain-containing protein</fullName>
    </recommendedName>
</protein>
<dbReference type="FunFam" id="3.30.160.60:FF:000638">
    <property type="entry name" value="Zinc finger protein 184"/>
    <property type="match status" value="1"/>
</dbReference>
<dbReference type="Proteomes" id="UP001177744">
    <property type="component" value="Unassembled WGS sequence"/>
</dbReference>
<sequence length="524" mass="58646">MKAVTREGTSSAAPEDMNFEDVAIAFSQRSGGSLMRIRDVYTAMVNTQDDLRGDLALLSGSWEKYDIMAVFRSYKGPANFQQCLGASALGCWHKMDQEEACSEESGSIQVDAKVMSSKSSSTPEDSSLDTCVRGFSFHVNPHQQQRDVCGEKSWKKLYGRALFVSRCTPHISGVPSTTGEPGKDFSAILGRLQPQASLSTDSLTVVNVLSGKTNHQWGKGEDAASHRHTFVQHQDVSSGGGHMSITNVGEVLDVSLTSIDIGEFTLEKGPCSLTEHRRVHTGERLFEFSECGKSFRHKNLLFPQKKVHTGKKLYECTDSDWRKTCECTNVENLLGTIVNSSTRKEFTLVKSRINVVIVVSPSVKIVTSFNTTEFIHTGEKPYECSDCGKSFRYISNLNQHHRVHTKKNKHFECKKYFIHKHTLNDNTEGDTLGPTYLNISFYRNTRGQVHKIRAWECDGPVKSEKSKSGTRCHSWAMPKVAHGRFWLTLFSPTLSNSPQRQRRAFGFEQMASNTFNKSSDSFKS</sequence>
<dbReference type="Pfam" id="PF00096">
    <property type="entry name" value="zf-C2H2"/>
    <property type="match status" value="1"/>
</dbReference>
<evidence type="ECO:0000256" key="1">
    <source>
        <dbReference type="ARBA" id="ARBA00022723"/>
    </source>
</evidence>
<accession>A0AA40LD87</accession>
<comment type="caution">
    <text evidence="7">The sequence shown here is derived from an EMBL/GenBank/DDBJ whole genome shotgun (WGS) entry which is preliminary data.</text>
</comment>
<dbReference type="InterPro" id="IPR013087">
    <property type="entry name" value="Znf_C2H2_type"/>
</dbReference>
<dbReference type="FunFam" id="3.30.160.60:FF:002343">
    <property type="entry name" value="Zinc finger protein 33A"/>
    <property type="match status" value="1"/>
</dbReference>
<dbReference type="Gene3D" id="3.30.160.60">
    <property type="entry name" value="Classic Zinc Finger"/>
    <property type="match status" value="2"/>
</dbReference>
<keyword evidence="3 5" id="KW-0863">Zinc-finger</keyword>
<feature type="domain" description="C2H2-type" evidence="6">
    <location>
        <begin position="286"/>
        <end position="313"/>
    </location>
</feature>
<dbReference type="InterPro" id="IPR036236">
    <property type="entry name" value="Znf_C2H2_sf"/>
</dbReference>
<keyword evidence="1" id="KW-0479">Metal-binding</keyword>
<dbReference type="GO" id="GO:0000977">
    <property type="term" value="F:RNA polymerase II transcription regulatory region sequence-specific DNA binding"/>
    <property type="evidence" value="ECO:0007669"/>
    <property type="project" value="TreeGrafter"/>
</dbReference>
<evidence type="ECO:0000313" key="7">
    <source>
        <dbReference type="EMBL" id="KAK1327824.1"/>
    </source>
</evidence>
<evidence type="ECO:0000256" key="2">
    <source>
        <dbReference type="ARBA" id="ARBA00022737"/>
    </source>
</evidence>